<keyword evidence="3" id="KW-1185">Reference proteome</keyword>
<comment type="caution">
    <text evidence="2">The sequence shown here is derived from an EMBL/GenBank/DDBJ whole genome shotgun (WGS) entry which is preliminary data.</text>
</comment>
<evidence type="ECO:0000259" key="1">
    <source>
        <dbReference type="Pfam" id="PF05699"/>
    </source>
</evidence>
<evidence type="ECO:0000313" key="2">
    <source>
        <dbReference type="EMBL" id="CAF1053506.1"/>
    </source>
</evidence>
<evidence type="ECO:0000313" key="3">
    <source>
        <dbReference type="Proteomes" id="UP000663879"/>
    </source>
</evidence>
<dbReference type="EMBL" id="CAJNOC010005479">
    <property type="protein sequence ID" value="CAF1053506.1"/>
    <property type="molecule type" value="Genomic_DNA"/>
</dbReference>
<name>A0A814KSB0_9BILA</name>
<dbReference type="Proteomes" id="UP000663879">
    <property type="component" value="Unassembled WGS sequence"/>
</dbReference>
<dbReference type="GO" id="GO:0046983">
    <property type="term" value="F:protein dimerization activity"/>
    <property type="evidence" value="ECO:0007669"/>
    <property type="project" value="InterPro"/>
</dbReference>
<dbReference type="InterPro" id="IPR008906">
    <property type="entry name" value="HATC_C_dom"/>
</dbReference>
<organism evidence="2 3">
    <name type="scientific">Brachionus calyciflorus</name>
    <dbReference type="NCBI Taxonomy" id="104777"/>
    <lineage>
        <taxon>Eukaryota</taxon>
        <taxon>Metazoa</taxon>
        <taxon>Spiralia</taxon>
        <taxon>Gnathifera</taxon>
        <taxon>Rotifera</taxon>
        <taxon>Eurotatoria</taxon>
        <taxon>Monogononta</taxon>
        <taxon>Pseudotrocha</taxon>
        <taxon>Ploima</taxon>
        <taxon>Brachionidae</taxon>
        <taxon>Brachionus</taxon>
    </lineage>
</organism>
<dbReference type="InterPro" id="IPR012337">
    <property type="entry name" value="RNaseH-like_sf"/>
</dbReference>
<dbReference type="OrthoDB" id="8065135at2759"/>
<reference evidence="2" key="1">
    <citation type="submission" date="2021-02" db="EMBL/GenBank/DDBJ databases">
        <authorList>
            <person name="Nowell W R."/>
        </authorList>
    </citation>
    <scope>NUCLEOTIDE SEQUENCE</scope>
    <source>
        <strain evidence="2">Ploen Becks lab</strain>
    </source>
</reference>
<feature type="domain" description="HAT C-terminal dimerisation" evidence="1">
    <location>
        <begin position="108"/>
        <end position="182"/>
    </location>
</feature>
<protein>
    <recommendedName>
        <fullName evidence="1">HAT C-terminal dimerisation domain-containing protein</fullName>
    </recommendedName>
</protein>
<gene>
    <name evidence="2" type="ORF">OXX778_LOCUS18942</name>
</gene>
<proteinExistence type="predicted"/>
<dbReference type="AlphaFoldDB" id="A0A814KSB0"/>
<accession>A0A814KSB0</accession>
<sequence length="214" mass="25446">MVLQVKYQSNTVLATDLYNDLLRLHCLQEAKKEEYKNEPNRVVLFNLSGEKLKKYLLDKNMPSIDFFKASRFLDPRQLKNLSHDINIYSNNINELNDAKDEWLLYIEIIKEWNFDNVFNIEAFWLDNKIKIPKLFKIAEWALYFPTNSAECERSISIYNHILSDDRNRMLKETIAQLNFLRFNGNRLSTNMNNHENSDNSQNEDECVLLNELDL</sequence>
<dbReference type="Pfam" id="PF05699">
    <property type="entry name" value="Dimer_Tnp_hAT"/>
    <property type="match status" value="1"/>
</dbReference>
<dbReference type="SUPFAM" id="SSF53098">
    <property type="entry name" value="Ribonuclease H-like"/>
    <property type="match status" value="1"/>
</dbReference>